<name>A0A369QRB2_9BACT</name>
<dbReference type="RefSeq" id="WP_115374735.1">
    <property type="nucleotide sequence ID" value="NZ_QASA01000001.1"/>
</dbReference>
<keyword evidence="2" id="KW-1185">Reference proteome</keyword>
<evidence type="ECO:0000313" key="2">
    <source>
        <dbReference type="Proteomes" id="UP000253919"/>
    </source>
</evidence>
<proteinExistence type="predicted"/>
<accession>A0A369QRB2</accession>
<dbReference type="GO" id="GO:0006508">
    <property type="term" value="P:proteolysis"/>
    <property type="evidence" value="ECO:0007669"/>
    <property type="project" value="InterPro"/>
</dbReference>
<organism evidence="1 2">
    <name type="scientific">Adhaeribacter pallidiroseus</name>
    <dbReference type="NCBI Taxonomy" id="2072847"/>
    <lineage>
        <taxon>Bacteria</taxon>
        <taxon>Pseudomonadati</taxon>
        <taxon>Bacteroidota</taxon>
        <taxon>Cytophagia</taxon>
        <taxon>Cytophagales</taxon>
        <taxon>Hymenobacteraceae</taxon>
        <taxon>Adhaeribacter</taxon>
    </lineage>
</organism>
<comment type="caution">
    <text evidence="1">The sequence shown here is derived from an EMBL/GenBank/DDBJ whole genome shotgun (WGS) entry which is preliminary data.</text>
</comment>
<dbReference type="EMBL" id="QASA01000001">
    <property type="protein sequence ID" value="RDC65777.1"/>
    <property type="molecule type" value="Genomic_DNA"/>
</dbReference>
<gene>
    <name evidence="1" type="ORF">AHMF7616_04407</name>
</gene>
<reference evidence="1 2" key="1">
    <citation type="submission" date="2018-04" db="EMBL/GenBank/DDBJ databases">
        <title>Adhaeribacter sp. HMF7616 genome sequencing and assembly.</title>
        <authorList>
            <person name="Kang H."/>
            <person name="Kang J."/>
            <person name="Cha I."/>
            <person name="Kim H."/>
            <person name="Joh K."/>
        </authorList>
    </citation>
    <scope>NUCLEOTIDE SEQUENCE [LARGE SCALE GENOMIC DNA]</scope>
    <source>
        <strain evidence="1 2">HMF7616</strain>
    </source>
</reference>
<dbReference type="InterPro" id="IPR044934">
    <property type="entry name" value="Streptopain_sf"/>
</dbReference>
<evidence type="ECO:0000313" key="1">
    <source>
        <dbReference type="EMBL" id="RDC65777.1"/>
    </source>
</evidence>
<protein>
    <submittedName>
        <fullName evidence="1">Uncharacterized protein</fullName>
    </submittedName>
</protein>
<dbReference type="AlphaFoldDB" id="A0A369QRB2"/>
<dbReference type="GO" id="GO:0008234">
    <property type="term" value="F:cysteine-type peptidase activity"/>
    <property type="evidence" value="ECO:0007669"/>
    <property type="project" value="InterPro"/>
</dbReference>
<dbReference type="OrthoDB" id="2235251at2"/>
<dbReference type="Gene3D" id="3.90.70.50">
    <property type="entry name" value="Peptidase C10, streptopain"/>
    <property type="match status" value="1"/>
</dbReference>
<sequence length="85" mass="9554">MAEFYGCFTGNRPLPQELTNAIAQKENIRHIIKEDSVKLLIQKEVDAKRPVCFYYENFTTNGHSTVIDGYIRQSSILGCLSITGG</sequence>
<dbReference type="Proteomes" id="UP000253919">
    <property type="component" value="Unassembled WGS sequence"/>
</dbReference>